<dbReference type="AlphaFoldDB" id="D8LU51"/>
<evidence type="ECO:0000256" key="14">
    <source>
        <dbReference type="SAM" id="MobiDB-lite"/>
    </source>
</evidence>
<dbReference type="Pfam" id="PF00141">
    <property type="entry name" value="peroxidase"/>
    <property type="match status" value="1"/>
</dbReference>
<dbReference type="Proteomes" id="UP000002630">
    <property type="component" value="Linkage Group LG19"/>
</dbReference>
<evidence type="ECO:0000256" key="5">
    <source>
        <dbReference type="ARBA" id="ARBA00022723"/>
    </source>
</evidence>
<evidence type="ECO:0000256" key="6">
    <source>
        <dbReference type="ARBA" id="ARBA00022946"/>
    </source>
</evidence>
<dbReference type="InParanoid" id="D8LU51"/>
<dbReference type="GO" id="GO:0000302">
    <property type="term" value="P:response to reactive oxygen species"/>
    <property type="evidence" value="ECO:0007669"/>
    <property type="project" value="TreeGrafter"/>
</dbReference>
<dbReference type="GO" id="GO:0034599">
    <property type="term" value="P:cellular response to oxidative stress"/>
    <property type="evidence" value="ECO:0007669"/>
    <property type="project" value="InterPro"/>
</dbReference>
<keyword evidence="9" id="KW-0496">Mitochondrion</keyword>
<dbReference type="FunFam" id="1.10.420.10:FF:000009">
    <property type="entry name" value="Ascorbate peroxidase"/>
    <property type="match status" value="1"/>
</dbReference>
<dbReference type="PRINTS" id="PR00459">
    <property type="entry name" value="ASPEROXIDASE"/>
</dbReference>
<sequence length="372" mass="39235">MNSAMNATRRALIARSAAAVSSRPAARVAALSTASISPHKADSKVASAAAAAAAAAAAVAAVVYSSEDSQVQAAAPPVDYAAIKKDLEAMMEAEDASREDGTSIAGTLVRLAWHASGTYSKADGTGGSNGACMRMSPEKDWGANAGLDVARDFVVGLKAVYPEASYADIWTLAGATAISYMGGPEITWYPGRTDSDKPTTVPDGRLPDADKGTIGGTIQHIRDIFGRMGFTDREMVALIGAHAVGRCHTEASGYWGPWTNAESTFSNEYFRLLLEEKWTIKTTHNGKKWTGPEQFEDPSGQLMMLHSDMALVWDKDFRKVVEEYTADEELFFKDFAAAFAKLISLGTPSQSAAGGGGGGLLDSFLAMIGLGK</sequence>
<dbReference type="Gene3D" id="1.10.420.10">
    <property type="entry name" value="Peroxidase, domain 2"/>
    <property type="match status" value="1"/>
</dbReference>
<gene>
    <name evidence="16" type="ORF">Esi_0095_0043</name>
</gene>
<evidence type="ECO:0000256" key="10">
    <source>
        <dbReference type="ARBA" id="ARBA00039063"/>
    </source>
</evidence>
<keyword evidence="17" id="KW-1185">Reference proteome</keyword>
<evidence type="ECO:0000256" key="3">
    <source>
        <dbReference type="ARBA" id="ARBA00022559"/>
    </source>
</evidence>
<dbReference type="PROSITE" id="PS00435">
    <property type="entry name" value="PEROXIDASE_1"/>
    <property type="match status" value="1"/>
</dbReference>
<keyword evidence="5" id="KW-0479">Metal-binding</keyword>
<comment type="subcellular location">
    <subcellularLocation>
        <location evidence="2">Mitochondrion intermembrane space</location>
    </subcellularLocation>
    <subcellularLocation>
        <location evidence="1">Mitochondrion matrix</location>
    </subcellularLocation>
</comment>
<comment type="similarity">
    <text evidence="13">Belongs to the peroxidase family.</text>
</comment>
<keyword evidence="4" id="KW-0349">Heme</keyword>
<dbReference type="PROSITE" id="PS00436">
    <property type="entry name" value="PEROXIDASE_2"/>
    <property type="match status" value="1"/>
</dbReference>
<dbReference type="InterPro" id="IPR019793">
    <property type="entry name" value="Peroxidases_heam-ligand_BS"/>
</dbReference>
<dbReference type="InterPro" id="IPR002016">
    <property type="entry name" value="Haem_peroxidase"/>
</dbReference>
<name>D8LU51_ECTSI</name>
<dbReference type="STRING" id="2880.D8LU51"/>
<organism evidence="16 17">
    <name type="scientific">Ectocarpus siliculosus</name>
    <name type="common">Brown alga</name>
    <name type="synonym">Conferva siliculosa</name>
    <dbReference type="NCBI Taxonomy" id="2880"/>
    <lineage>
        <taxon>Eukaryota</taxon>
        <taxon>Sar</taxon>
        <taxon>Stramenopiles</taxon>
        <taxon>Ochrophyta</taxon>
        <taxon>PX clade</taxon>
        <taxon>Phaeophyceae</taxon>
        <taxon>Ectocarpales</taxon>
        <taxon>Ectocarpaceae</taxon>
        <taxon>Ectocarpus</taxon>
    </lineage>
</organism>
<evidence type="ECO:0000256" key="1">
    <source>
        <dbReference type="ARBA" id="ARBA00004305"/>
    </source>
</evidence>
<evidence type="ECO:0000313" key="17">
    <source>
        <dbReference type="Proteomes" id="UP000002630"/>
    </source>
</evidence>
<dbReference type="EMBL" id="FN649744">
    <property type="protein sequence ID" value="CBN78093.1"/>
    <property type="molecule type" value="Genomic_DNA"/>
</dbReference>
<evidence type="ECO:0000256" key="12">
    <source>
        <dbReference type="ARBA" id="ARBA00049265"/>
    </source>
</evidence>
<dbReference type="EC" id="1.11.1.5" evidence="10"/>
<dbReference type="GO" id="GO:0020037">
    <property type="term" value="F:heme binding"/>
    <property type="evidence" value="ECO:0007669"/>
    <property type="project" value="InterPro"/>
</dbReference>
<dbReference type="EMBL" id="FN649191">
    <property type="protein sequence ID" value="CBN78093.1"/>
    <property type="molecule type" value="Genomic_DNA"/>
</dbReference>
<dbReference type="PeroxiBase" id="13387">
    <property type="entry name" value="EsilCcP02"/>
</dbReference>
<evidence type="ECO:0000313" key="16">
    <source>
        <dbReference type="EMBL" id="CBN78093.1"/>
    </source>
</evidence>
<dbReference type="GO" id="GO:0042744">
    <property type="term" value="P:hydrogen peroxide catabolic process"/>
    <property type="evidence" value="ECO:0007669"/>
    <property type="project" value="TreeGrafter"/>
</dbReference>
<accession>D8LU51</accession>
<keyword evidence="3" id="KW-0575">Peroxidase</keyword>
<evidence type="ECO:0000256" key="7">
    <source>
        <dbReference type="ARBA" id="ARBA00023002"/>
    </source>
</evidence>
<evidence type="ECO:0000256" key="2">
    <source>
        <dbReference type="ARBA" id="ARBA00004569"/>
    </source>
</evidence>
<comment type="catalytic activity">
    <reaction evidence="12">
        <text>2 Fe(II)-[cytochrome c] + H2O2 + 2 H(+) = 2 Fe(III)-[cytochrome c] + 2 H2O</text>
        <dbReference type="Rhea" id="RHEA:16581"/>
        <dbReference type="Rhea" id="RHEA-COMP:10350"/>
        <dbReference type="Rhea" id="RHEA-COMP:14399"/>
        <dbReference type="ChEBI" id="CHEBI:15377"/>
        <dbReference type="ChEBI" id="CHEBI:15378"/>
        <dbReference type="ChEBI" id="CHEBI:16240"/>
        <dbReference type="ChEBI" id="CHEBI:29033"/>
        <dbReference type="ChEBI" id="CHEBI:29034"/>
        <dbReference type="EC" id="1.11.1.5"/>
    </reaction>
</comment>
<dbReference type="InterPro" id="IPR044831">
    <property type="entry name" value="Ccp1-like"/>
</dbReference>
<evidence type="ECO:0000256" key="4">
    <source>
        <dbReference type="ARBA" id="ARBA00022617"/>
    </source>
</evidence>
<proteinExistence type="inferred from homology"/>
<dbReference type="InterPro" id="IPR010255">
    <property type="entry name" value="Haem_peroxidase_sf"/>
</dbReference>
<dbReference type="Gene3D" id="1.10.520.10">
    <property type="match status" value="1"/>
</dbReference>
<keyword evidence="7" id="KW-0560">Oxidoreductase</keyword>
<dbReference type="eggNOG" id="ENOG502QR1E">
    <property type="taxonomic scope" value="Eukaryota"/>
</dbReference>
<evidence type="ECO:0000256" key="11">
    <source>
        <dbReference type="ARBA" id="ARBA00040313"/>
    </source>
</evidence>
<dbReference type="InterPro" id="IPR002207">
    <property type="entry name" value="Peroxidase_I"/>
</dbReference>
<feature type="region of interest" description="Disordered" evidence="14">
    <location>
        <begin position="191"/>
        <end position="212"/>
    </location>
</feature>
<protein>
    <recommendedName>
        <fullName evidence="11">Cytochrome c peroxidase, mitochondrial</fullName>
        <ecNumber evidence="10">1.11.1.5</ecNumber>
    </recommendedName>
</protein>
<keyword evidence="8" id="KW-0408">Iron</keyword>
<dbReference type="PROSITE" id="PS50873">
    <property type="entry name" value="PEROXIDASE_4"/>
    <property type="match status" value="1"/>
</dbReference>
<dbReference type="SUPFAM" id="SSF48113">
    <property type="entry name" value="Heme-dependent peroxidases"/>
    <property type="match status" value="1"/>
</dbReference>
<dbReference type="InterPro" id="IPR019794">
    <property type="entry name" value="Peroxidases_AS"/>
</dbReference>
<dbReference type="GO" id="GO:0004130">
    <property type="term" value="F:cytochrome-c peroxidase activity"/>
    <property type="evidence" value="ECO:0007669"/>
    <property type="project" value="UniProtKB-EC"/>
</dbReference>
<dbReference type="PANTHER" id="PTHR31356">
    <property type="entry name" value="THYLAKOID LUMENAL 29 KDA PROTEIN, CHLOROPLASTIC-RELATED"/>
    <property type="match status" value="1"/>
</dbReference>
<evidence type="ECO:0000259" key="15">
    <source>
        <dbReference type="PROSITE" id="PS50873"/>
    </source>
</evidence>
<dbReference type="GO" id="GO:0005759">
    <property type="term" value="C:mitochondrial matrix"/>
    <property type="evidence" value="ECO:0007669"/>
    <property type="project" value="UniProtKB-SubCell"/>
</dbReference>
<dbReference type="GO" id="GO:0046872">
    <property type="term" value="F:metal ion binding"/>
    <property type="evidence" value="ECO:0007669"/>
    <property type="project" value="UniProtKB-KW"/>
</dbReference>
<evidence type="ECO:0000256" key="9">
    <source>
        <dbReference type="ARBA" id="ARBA00023128"/>
    </source>
</evidence>
<feature type="domain" description="Plant heme peroxidase family profile" evidence="15">
    <location>
        <begin position="165"/>
        <end position="369"/>
    </location>
</feature>
<dbReference type="GO" id="GO:0005758">
    <property type="term" value="C:mitochondrial intermembrane space"/>
    <property type="evidence" value="ECO:0007669"/>
    <property type="project" value="UniProtKB-SubCell"/>
</dbReference>
<dbReference type="OMA" id="GAWVNNP"/>
<keyword evidence="6" id="KW-0809">Transit peptide</keyword>
<evidence type="ECO:0000256" key="13">
    <source>
        <dbReference type="RuleBase" id="RU004241"/>
    </source>
</evidence>
<evidence type="ECO:0000256" key="8">
    <source>
        <dbReference type="ARBA" id="ARBA00023004"/>
    </source>
</evidence>
<reference evidence="16 17" key="1">
    <citation type="journal article" date="2010" name="Nature">
        <title>The Ectocarpus genome and the independent evolution of multicellularity in brown algae.</title>
        <authorList>
            <person name="Cock J.M."/>
            <person name="Sterck L."/>
            <person name="Rouze P."/>
            <person name="Scornet D."/>
            <person name="Allen A.E."/>
            <person name="Amoutzias G."/>
            <person name="Anthouard V."/>
            <person name="Artiguenave F."/>
            <person name="Aury J.M."/>
            <person name="Badger J.H."/>
            <person name="Beszteri B."/>
            <person name="Billiau K."/>
            <person name="Bonnet E."/>
            <person name="Bothwell J.H."/>
            <person name="Bowler C."/>
            <person name="Boyen C."/>
            <person name="Brownlee C."/>
            <person name="Carrano C.J."/>
            <person name="Charrier B."/>
            <person name="Cho G.Y."/>
            <person name="Coelho S.M."/>
            <person name="Collen J."/>
            <person name="Corre E."/>
            <person name="Da Silva C."/>
            <person name="Delage L."/>
            <person name="Delaroque N."/>
            <person name="Dittami S.M."/>
            <person name="Doulbeau S."/>
            <person name="Elias M."/>
            <person name="Farnham G."/>
            <person name="Gachon C.M."/>
            <person name="Gschloessl B."/>
            <person name="Heesch S."/>
            <person name="Jabbari K."/>
            <person name="Jubin C."/>
            <person name="Kawai H."/>
            <person name="Kimura K."/>
            <person name="Kloareg B."/>
            <person name="Kupper F.C."/>
            <person name="Lang D."/>
            <person name="Le Bail A."/>
            <person name="Leblanc C."/>
            <person name="Lerouge P."/>
            <person name="Lohr M."/>
            <person name="Lopez P.J."/>
            <person name="Martens C."/>
            <person name="Maumus F."/>
            <person name="Michel G."/>
            <person name="Miranda-Saavedra D."/>
            <person name="Morales J."/>
            <person name="Moreau H."/>
            <person name="Motomura T."/>
            <person name="Nagasato C."/>
            <person name="Napoli C.A."/>
            <person name="Nelson D.R."/>
            <person name="Nyvall-Collen P."/>
            <person name="Peters A.F."/>
            <person name="Pommier C."/>
            <person name="Potin P."/>
            <person name="Poulain J."/>
            <person name="Quesneville H."/>
            <person name="Read B."/>
            <person name="Rensing S.A."/>
            <person name="Ritter A."/>
            <person name="Rousvoal S."/>
            <person name="Samanta M."/>
            <person name="Samson G."/>
            <person name="Schroeder D.C."/>
            <person name="Segurens B."/>
            <person name="Strittmatter M."/>
            <person name="Tonon T."/>
            <person name="Tregear J.W."/>
            <person name="Valentin K."/>
            <person name="von Dassow P."/>
            <person name="Yamagishi T."/>
            <person name="Van de Peer Y."/>
            <person name="Wincker P."/>
        </authorList>
    </citation>
    <scope>NUCLEOTIDE SEQUENCE [LARGE SCALE GENOMIC DNA]</scope>
    <source>
        <strain evidence="17">Ec32 / CCAP1310/4</strain>
    </source>
</reference>
<dbReference type="PANTHER" id="PTHR31356:SF58">
    <property type="entry name" value="CYTOCHROME C PEROXIDASE, MITOCHONDRIAL"/>
    <property type="match status" value="1"/>
</dbReference>
<dbReference type="PRINTS" id="PR00458">
    <property type="entry name" value="PEROXIDASE"/>
</dbReference>
<dbReference type="OrthoDB" id="2859658at2759"/>